<feature type="region of interest" description="Disordered" evidence="1">
    <location>
        <begin position="1"/>
        <end position="45"/>
    </location>
</feature>
<accession>A0A804QUW3</accession>
<reference evidence="2" key="2">
    <citation type="submission" date="2019-07" db="EMBL/GenBank/DDBJ databases">
        <authorList>
            <person name="Seetharam A."/>
            <person name="Woodhouse M."/>
            <person name="Cannon E."/>
        </authorList>
    </citation>
    <scope>NUCLEOTIDE SEQUENCE [LARGE SCALE GENOMIC DNA]</scope>
    <source>
        <strain evidence="2">cv. B73</strain>
    </source>
</reference>
<keyword evidence="3" id="KW-1185">Reference proteome</keyword>
<dbReference type="EnsemblPlants" id="Zm00001eb359550_T001">
    <property type="protein sequence ID" value="Zm00001eb359550_P001"/>
    <property type="gene ID" value="Zm00001eb359550"/>
</dbReference>
<organism evidence="2 3">
    <name type="scientific">Zea mays</name>
    <name type="common">Maize</name>
    <dbReference type="NCBI Taxonomy" id="4577"/>
    <lineage>
        <taxon>Eukaryota</taxon>
        <taxon>Viridiplantae</taxon>
        <taxon>Streptophyta</taxon>
        <taxon>Embryophyta</taxon>
        <taxon>Tracheophyta</taxon>
        <taxon>Spermatophyta</taxon>
        <taxon>Magnoliopsida</taxon>
        <taxon>Liliopsida</taxon>
        <taxon>Poales</taxon>
        <taxon>Poaceae</taxon>
        <taxon>PACMAD clade</taxon>
        <taxon>Panicoideae</taxon>
        <taxon>Andropogonodae</taxon>
        <taxon>Andropogoneae</taxon>
        <taxon>Tripsacinae</taxon>
        <taxon>Zea</taxon>
    </lineage>
</organism>
<evidence type="ECO:0000313" key="2">
    <source>
        <dbReference type="EnsemblPlants" id="Zm00001eb359550_P001"/>
    </source>
</evidence>
<protein>
    <submittedName>
        <fullName evidence="2">Uncharacterized protein</fullName>
    </submittedName>
</protein>
<feature type="compositionally biased region" description="Polar residues" evidence="1">
    <location>
        <begin position="96"/>
        <end position="110"/>
    </location>
</feature>
<dbReference type="InParanoid" id="A0A804QUW3"/>
<dbReference type="AlphaFoldDB" id="A0A804QUW3"/>
<sequence>MPSASRRPSPSEVSPWCPPQVARSASSTARTRRLHPPRGFLRPRSSRWWSTPIIRSRTTPAMRKAPRKTRGGWVGSCSAGPASYRYIPERYARAPQTRTCRPTQMSSPAGSSIAGRSPHF</sequence>
<reference evidence="3" key="1">
    <citation type="journal article" date="2009" name="Science">
        <title>The B73 maize genome: complexity, diversity, and dynamics.</title>
        <authorList>
            <person name="Schnable P.S."/>
            <person name="Ware D."/>
            <person name="Fulton R.S."/>
            <person name="Stein J.C."/>
            <person name="Wei F."/>
            <person name="Pasternak S."/>
            <person name="Liang C."/>
            <person name="Zhang J."/>
            <person name="Fulton L."/>
            <person name="Graves T.A."/>
            <person name="Minx P."/>
            <person name="Reily A.D."/>
            <person name="Courtney L."/>
            <person name="Kruchowski S.S."/>
            <person name="Tomlinson C."/>
            <person name="Strong C."/>
            <person name="Delehaunty K."/>
            <person name="Fronick C."/>
            <person name="Courtney B."/>
            <person name="Rock S.M."/>
            <person name="Belter E."/>
            <person name="Du F."/>
            <person name="Kim K."/>
            <person name="Abbott R.M."/>
            <person name="Cotton M."/>
            <person name="Levy A."/>
            <person name="Marchetto P."/>
            <person name="Ochoa K."/>
            <person name="Jackson S.M."/>
            <person name="Gillam B."/>
            <person name="Chen W."/>
            <person name="Yan L."/>
            <person name="Higginbotham J."/>
            <person name="Cardenas M."/>
            <person name="Waligorski J."/>
            <person name="Applebaum E."/>
            <person name="Phelps L."/>
            <person name="Falcone J."/>
            <person name="Kanchi K."/>
            <person name="Thane T."/>
            <person name="Scimone A."/>
            <person name="Thane N."/>
            <person name="Henke J."/>
            <person name="Wang T."/>
            <person name="Ruppert J."/>
            <person name="Shah N."/>
            <person name="Rotter K."/>
            <person name="Hodges J."/>
            <person name="Ingenthron E."/>
            <person name="Cordes M."/>
            <person name="Kohlberg S."/>
            <person name="Sgro J."/>
            <person name="Delgado B."/>
            <person name="Mead K."/>
            <person name="Chinwalla A."/>
            <person name="Leonard S."/>
            <person name="Crouse K."/>
            <person name="Collura K."/>
            <person name="Kudrna D."/>
            <person name="Currie J."/>
            <person name="He R."/>
            <person name="Angelova A."/>
            <person name="Rajasekar S."/>
            <person name="Mueller T."/>
            <person name="Lomeli R."/>
            <person name="Scara G."/>
            <person name="Ko A."/>
            <person name="Delaney K."/>
            <person name="Wissotski M."/>
            <person name="Lopez G."/>
            <person name="Campos D."/>
            <person name="Braidotti M."/>
            <person name="Ashley E."/>
            <person name="Golser W."/>
            <person name="Kim H."/>
            <person name="Lee S."/>
            <person name="Lin J."/>
            <person name="Dujmic Z."/>
            <person name="Kim W."/>
            <person name="Talag J."/>
            <person name="Zuccolo A."/>
            <person name="Fan C."/>
            <person name="Sebastian A."/>
            <person name="Kramer M."/>
            <person name="Spiegel L."/>
            <person name="Nascimento L."/>
            <person name="Zutavern T."/>
            <person name="Miller B."/>
            <person name="Ambroise C."/>
            <person name="Muller S."/>
            <person name="Spooner W."/>
            <person name="Narechania A."/>
            <person name="Ren L."/>
            <person name="Wei S."/>
            <person name="Kumari S."/>
            <person name="Faga B."/>
            <person name="Levy M.J."/>
            <person name="McMahan L."/>
            <person name="Van Buren P."/>
            <person name="Vaughn M.W."/>
            <person name="Ying K."/>
            <person name="Yeh C.-T."/>
            <person name="Emrich S.J."/>
            <person name="Jia Y."/>
            <person name="Kalyanaraman A."/>
            <person name="Hsia A.-P."/>
            <person name="Barbazuk W.B."/>
            <person name="Baucom R.S."/>
            <person name="Brutnell T.P."/>
            <person name="Carpita N.C."/>
            <person name="Chaparro C."/>
            <person name="Chia J.-M."/>
            <person name="Deragon J.-M."/>
            <person name="Estill J.C."/>
            <person name="Fu Y."/>
            <person name="Jeddeloh J.A."/>
            <person name="Han Y."/>
            <person name="Lee H."/>
            <person name="Li P."/>
            <person name="Lisch D.R."/>
            <person name="Liu S."/>
            <person name="Liu Z."/>
            <person name="Nagel D.H."/>
            <person name="McCann M.C."/>
            <person name="SanMiguel P."/>
            <person name="Myers A.M."/>
            <person name="Nettleton D."/>
            <person name="Nguyen J."/>
            <person name="Penning B.W."/>
            <person name="Ponnala L."/>
            <person name="Schneider K.L."/>
            <person name="Schwartz D.C."/>
            <person name="Sharma A."/>
            <person name="Soderlund C."/>
            <person name="Springer N.M."/>
            <person name="Sun Q."/>
            <person name="Wang H."/>
            <person name="Waterman M."/>
            <person name="Westerman R."/>
            <person name="Wolfgruber T.K."/>
            <person name="Yang L."/>
            <person name="Yu Y."/>
            <person name="Zhang L."/>
            <person name="Zhou S."/>
            <person name="Zhu Q."/>
            <person name="Bennetzen J.L."/>
            <person name="Dawe R.K."/>
            <person name="Jiang J."/>
            <person name="Jiang N."/>
            <person name="Presting G.G."/>
            <person name="Wessler S.R."/>
            <person name="Aluru S."/>
            <person name="Martienssen R.A."/>
            <person name="Clifton S.W."/>
            <person name="McCombie W.R."/>
            <person name="Wing R.A."/>
            <person name="Wilson R.K."/>
        </authorList>
    </citation>
    <scope>NUCLEOTIDE SEQUENCE [LARGE SCALE GENOMIC DNA]</scope>
    <source>
        <strain evidence="3">cv. B73</strain>
    </source>
</reference>
<feature type="region of interest" description="Disordered" evidence="1">
    <location>
        <begin position="95"/>
        <end position="120"/>
    </location>
</feature>
<proteinExistence type="predicted"/>
<dbReference type="Proteomes" id="UP000007305">
    <property type="component" value="Chromosome 8"/>
</dbReference>
<name>A0A804QUW3_MAIZE</name>
<evidence type="ECO:0000313" key="3">
    <source>
        <dbReference type="Proteomes" id="UP000007305"/>
    </source>
</evidence>
<feature type="compositionally biased region" description="Polar residues" evidence="1">
    <location>
        <begin position="1"/>
        <end position="12"/>
    </location>
</feature>
<evidence type="ECO:0000256" key="1">
    <source>
        <dbReference type="SAM" id="MobiDB-lite"/>
    </source>
</evidence>
<dbReference type="Gramene" id="Zm00001eb359550_T001">
    <property type="protein sequence ID" value="Zm00001eb359550_P001"/>
    <property type="gene ID" value="Zm00001eb359550"/>
</dbReference>
<reference evidence="2" key="3">
    <citation type="submission" date="2021-05" db="UniProtKB">
        <authorList>
            <consortium name="EnsemblPlants"/>
        </authorList>
    </citation>
    <scope>IDENTIFICATION</scope>
    <source>
        <strain evidence="2">cv. B73</strain>
    </source>
</reference>